<dbReference type="GO" id="GO:0016810">
    <property type="term" value="F:hydrolase activity, acting on carbon-nitrogen (but not peptide) bonds"/>
    <property type="evidence" value="ECO:0007669"/>
    <property type="project" value="InterPro"/>
</dbReference>
<dbReference type="EMBL" id="QUAK01000065">
    <property type="protein sequence ID" value="RFU86484.1"/>
    <property type="molecule type" value="Genomic_DNA"/>
</dbReference>
<reference evidence="3 4" key="1">
    <citation type="submission" date="2018-08" db="EMBL/GenBank/DDBJ databases">
        <title>Isolation, diversity and antifungal activity of Actinobacteria from wheat.</title>
        <authorList>
            <person name="Han C."/>
        </authorList>
    </citation>
    <scope>NUCLEOTIDE SEQUENCE [LARGE SCALE GENOMIC DNA]</scope>
    <source>
        <strain evidence="3 4">NEAU-YY421</strain>
    </source>
</reference>
<dbReference type="RefSeq" id="WP_128555938.1">
    <property type="nucleotide sequence ID" value="NZ_QUAK01000065.1"/>
</dbReference>
<dbReference type="NCBIfam" id="NF004801">
    <property type="entry name" value="PRK06151.1"/>
    <property type="match status" value="1"/>
</dbReference>
<dbReference type="InterPro" id="IPR006680">
    <property type="entry name" value="Amidohydro-rel"/>
</dbReference>
<accession>A0A372M6B0</accession>
<sequence>MRTRWRARHVLAHQDGGHALLTDGEVVWEDDVVVYVGPRYEGPVDAERDLGESLVMPGLIDLDALADVDHLVLDSWAGPERGRGLQWSSDYFTDRRRDVFTPEERAVIREYALVQLALHGITTYMPIASEVHSSWAEPYEELVEMARISRRIGLRGHLGPAYRSGVNVVRPDGSRDVAFDEERGRAGFRDAVRFLDHLAALDDPLLTGVLLPCRIETLTEDLLRETADLARERGVLVRLHALQGLVERDLVQRRHGLTPLQLLEKHGLLGPNLLIPHTVTTDRHPGVHGEDRGDLATLAAAGVSVVHCPGTSLRYGEMLHSFRAYRAAGINLCLGTDSFPPDLIRGMDVGVHLAKIADGRSDAAPAEHYVEAATLGGARALGRDDLGRIAPGAQADLVAFALDDIRDGVQDDPVRTFLLNGTARQATDSVVAGRPVLVDRTVPGVDLGALRSRAQELFERMREAYGERDFERRDADVLFPPAFPAFRDGVPGGFGPSPRGEG</sequence>
<gene>
    <name evidence="3" type="ORF">DY218_11930</name>
</gene>
<evidence type="ECO:0000313" key="3">
    <source>
        <dbReference type="EMBL" id="RFU86484.1"/>
    </source>
</evidence>
<dbReference type="OrthoDB" id="3189065at2"/>
<comment type="caution">
    <text evidence="3">The sequence shown here is derived from an EMBL/GenBank/DDBJ whole genome shotgun (WGS) entry which is preliminary data.</text>
</comment>
<dbReference type="SUPFAM" id="SSF51556">
    <property type="entry name" value="Metallo-dependent hydrolases"/>
    <property type="match status" value="1"/>
</dbReference>
<organism evidence="3 4">
    <name type="scientific">Streptomyces triticagri</name>
    <dbReference type="NCBI Taxonomy" id="2293568"/>
    <lineage>
        <taxon>Bacteria</taxon>
        <taxon>Bacillati</taxon>
        <taxon>Actinomycetota</taxon>
        <taxon>Actinomycetes</taxon>
        <taxon>Kitasatosporales</taxon>
        <taxon>Streptomycetaceae</taxon>
        <taxon>Streptomyces</taxon>
    </lineage>
</organism>
<dbReference type="Pfam" id="PF01979">
    <property type="entry name" value="Amidohydro_1"/>
    <property type="match status" value="1"/>
</dbReference>
<proteinExistence type="predicted"/>
<dbReference type="PANTHER" id="PTHR43794">
    <property type="entry name" value="AMINOHYDROLASE SSNA-RELATED"/>
    <property type="match status" value="1"/>
</dbReference>
<protein>
    <submittedName>
        <fullName evidence="3">N-ethylammeline chlorohydrolase</fullName>
    </submittedName>
</protein>
<name>A0A372M6B0_9ACTN</name>
<dbReference type="InterPro" id="IPR050287">
    <property type="entry name" value="MTA/SAH_deaminase"/>
</dbReference>
<evidence type="ECO:0000313" key="4">
    <source>
        <dbReference type="Proteomes" id="UP000263094"/>
    </source>
</evidence>
<evidence type="ECO:0000259" key="2">
    <source>
        <dbReference type="Pfam" id="PF01979"/>
    </source>
</evidence>
<keyword evidence="4" id="KW-1185">Reference proteome</keyword>
<dbReference type="Gene3D" id="2.30.40.10">
    <property type="entry name" value="Urease, subunit C, domain 1"/>
    <property type="match status" value="1"/>
</dbReference>
<dbReference type="InterPro" id="IPR011059">
    <property type="entry name" value="Metal-dep_hydrolase_composite"/>
</dbReference>
<dbReference type="Proteomes" id="UP000263094">
    <property type="component" value="Unassembled WGS sequence"/>
</dbReference>
<feature type="domain" description="Amidohydrolase-related" evidence="2">
    <location>
        <begin position="55"/>
        <end position="410"/>
    </location>
</feature>
<evidence type="ECO:0000256" key="1">
    <source>
        <dbReference type="ARBA" id="ARBA00022801"/>
    </source>
</evidence>
<dbReference type="PANTHER" id="PTHR43794:SF11">
    <property type="entry name" value="AMIDOHYDROLASE-RELATED DOMAIN-CONTAINING PROTEIN"/>
    <property type="match status" value="1"/>
</dbReference>
<keyword evidence="1 3" id="KW-0378">Hydrolase</keyword>
<dbReference type="AlphaFoldDB" id="A0A372M6B0"/>
<dbReference type="InterPro" id="IPR032466">
    <property type="entry name" value="Metal_Hydrolase"/>
</dbReference>
<dbReference type="Gene3D" id="3.20.20.140">
    <property type="entry name" value="Metal-dependent hydrolases"/>
    <property type="match status" value="1"/>
</dbReference>
<dbReference type="SUPFAM" id="SSF51338">
    <property type="entry name" value="Composite domain of metallo-dependent hydrolases"/>
    <property type="match status" value="2"/>
</dbReference>